<reference evidence="14 17" key="2">
    <citation type="submission" date="2017-03" db="EMBL/GenBank/DDBJ databases">
        <title>Genome analysis of strain PAMC 26577.</title>
        <authorList>
            <person name="Oh H.-M."/>
            <person name="Yang J.-A."/>
        </authorList>
    </citation>
    <scope>NUCLEOTIDE SEQUENCE [LARGE SCALE GENOMIC DNA]</scope>
    <source>
        <strain evidence="14 17">PAMC 26577</strain>
    </source>
</reference>
<dbReference type="Pfam" id="PF00199">
    <property type="entry name" value="Catalase"/>
    <property type="match status" value="1"/>
</dbReference>
<sequence>MAETPTSRPSAVRSLVLIAIIVIALIAAFAYTAGWLTPGRLTPAKIVDSLAPPDGAALGFRRNHAKGICFTGNFESNGAAAALSKAPMFAAGSYPVTGRFNLGTPDPKAPDATVRVRGLSLRVVAQGGSEWRSAMIDLPFFPVATPQAFYGLLKASANKKDPDAMKNFIAAHPEFGVFAKWAGSAPWTGSYAQERYNSLNSFVFTNAAGQDQTVRWSFVPAARPEAISADQLKARDADFLAADITQRVQSAPQKWTMVVTLANPGDPTADPSKAWPEDRRTVEAGTLVVNAIEPEPDGPCRDLNFDPTVLPSGMHVSDDPFPAARSAAYAVSFDRRTAEDKDYPRHPAGGATP</sequence>
<gene>
    <name evidence="15" type="ORF">PAMC26510_02645</name>
    <name evidence="14" type="ORF">PAMC26577_27345</name>
</gene>
<evidence type="ECO:0000256" key="7">
    <source>
        <dbReference type="ARBA" id="ARBA00023004"/>
    </source>
</evidence>
<evidence type="ECO:0000313" key="17">
    <source>
        <dbReference type="Proteomes" id="UP000195221"/>
    </source>
</evidence>
<comment type="function">
    <text evidence="1">Decomposes hydrogen peroxide into water and oxygen; serves to protect cells from the toxic effects of hydrogen peroxide.</text>
</comment>
<dbReference type="PANTHER" id="PTHR11465:SF9">
    <property type="entry name" value="CATALASE"/>
    <property type="match status" value="1"/>
</dbReference>
<dbReference type="PROSITE" id="PS51402">
    <property type="entry name" value="CATALASE_3"/>
    <property type="match status" value="1"/>
</dbReference>
<evidence type="ECO:0000313" key="14">
    <source>
        <dbReference type="EMBL" id="OTP70342.1"/>
    </source>
</evidence>
<feature type="compositionally biased region" description="Basic and acidic residues" evidence="11">
    <location>
        <begin position="334"/>
        <end position="345"/>
    </location>
</feature>
<dbReference type="EMBL" id="NBTZ01000109">
    <property type="protein sequence ID" value="OTP70342.1"/>
    <property type="molecule type" value="Genomic_DNA"/>
</dbReference>
<comment type="similarity">
    <text evidence="2 8">Belongs to the catalase family.</text>
</comment>
<dbReference type="PIRSF" id="PIRSF000296">
    <property type="entry name" value="SrpA"/>
    <property type="match status" value="1"/>
</dbReference>
<dbReference type="GO" id="GO:0046872">
    <property type="term" value="F:metal ion binding"/>
    <property type="evidence" value="ECO:0007669"/>
    <property type="project" value="UniProtKB-KW"/>
</dbReference>
<dbReference type="AlphaFoldDB" id="A0A242NBF9"/>
<dbReference type="GO" id="GO:0042542">
    <property type="term" value="P:response to hydrogen peroxide"/>
    <property type="evidence" value="ECO:0007669"/>
    <property type="project" value="TreeGrafter"/>
</dbReference>
<evidence type="ECO:0000256" key="1">
    <source>
        <dbReference type="ARBA" id="ARBA00002974"/>
    </source>
</evidence>
<dbReference type="Proteomes" id="UP000195221">
    <property type="component" value="Unassembled WGS sequence"/>
</dbReference>
<dbReference type="GO" id="GO:0005737">
    <property type="term" value="C:cytoplasm"/>
    <property type="evidence" value="ECO:0007669"/>
    <property type="project" value="TreeGrafter"/>
</dbReference>
<dbReference type="Proteomes" id="UP000194546">
    <property type="component" value="Unassembled WGS sequence"/>
</dbReference>
<dbReference type="PANTHER" id="PTHR11465">
    <property type="entry name" value="CATALASE"/>
    <property type="match status" value="1"/>
</dbReference>
<keyword evidence="6 8" id="KW-0560">Oxidoreductase</keyword>
<evidence type="ECO:0000256" key="5">
    <source>
        <dbReference type="ARBA" id="ARBA00022723"/>
    </source>
</evidence>
<evidence type="ECO:0000313" key="15">
    <source>
        <dbReference type="EMBL" id="OTP80520.1"/>
    </source>
</evidence>
<keyword evidence="3 8" id="KW-0575">Peroxidase</keyword>
<evidence type="ECO:0000256" key="9">
    <source>
        <dbReference type="PIRSR" id="PIRSR000296-1"/>
    </source>
</evidence>
<dbReference type="CDD" id="cd08153">
    <property type="entry name" value="srpA_like"/>
    <property type="match status" value="1"/>
</dbReference>
<evidence type="ECO:0000256" key="3">
    <source>
        <dbReference type="ARBA" id="ARBA00022559"/>
    </source>
</evidence>
<feature type="active site" evidence="9">
    <location>
        <position position="64"/>
    </location>
</feature>
<dbReference type="SUPFAM" id="SSF56634">
    <property type="entry name" value="Heme-dependent catalase-like"/>
    <property type="match status" value="1"/>
</dbReference>
<dbReference type="SMART" id="SM01060">
    <property type="entry name" value="Catalase"/>
    <property type="match status" value="1"/>
</dbReference>
<evidence type="ECO:0000256" key="8">
    <source>
        <dbReference type="PIRNR" id="PIRNR000296"/>
    </source>
</evidence>
<organism evidence="15 16">
    <name type="scientific">Caballeronia sordidicola</name>
    <name type="common">Burkholderia sordidicola</name>
    <dbReference type="NCBI Taxonomy" id="196367"/>
    <lineage>
        <taxon>Bacteria</taxon>
        <taxon>Pseudomonadati</taxon>
        <taxon>Pseudomonadota</taxon>
        <taxon>Betaproteobacteria</taxon>
        <taxon>Burkholderiales</taxon>
        <taxon>Burkholderiaceae</taxon>
        <taxon>Caballeronia</taxon>
    </lineage>
</organism>
<dbReference type="GO" id="GO:0020037">
    <property type="term" value="F:heme binding"/>
    <property type="evidence" value="ECO:0007669"/>
    <property type="project" value="InterPro"/>
</dbReference>
<dbReference type="InterPro" id="IPR018028">
    <property type="entry name" value="Catalase"/>
</dbReference>
<keyword evidence="12" id="KW-0812">Transmembrane</keyword>
<evidence type="ECO:0000256" key="4">
    <source>
        <dbReference type="ARBA" id="ARBA00022617"/>
    </source>
</evidence>
<keyword evidence="12" id="KW-0472">Membrane</keyword>
<comment type="caution">
    <text evidence="15">The sequence shown here is derived from an EMBL/GenBank/DDBJ whole genome shotgun (WGS) entry which is preliminary data.</text>
</comment>
<dbReference type="GO" id="GO:0042744">
    <property type="term" value="P:hydrogen peroxide catabolic process"/>
    <property type="evidence" value="ECO:0007669"/>
    <property type="project" value="TreeGrafter"/>
</dbReference>
<keyword evidence="7 8" id="KW-0408">Iron</keyword>
<proteinExistence type="inferred from homology"/>
<evidence type="ECO:0000259" key="13">
    <source>
        <dbReference type="SMART" id="SM01060"/>
    </source>
</evidence>
<dbReference type="EC" id="1.11.1.-" evidence="8"/>
<dbReference type="InterPro" id="IPR011614">
    <property type="entry name" value="Catalase_core"/>
</dbReference>
<accession>A0A242NBF9</accession>
<dbReference type="RefSeq" id="WP_062001547.1">
    <property type="nucleotide sequence ID" value="NZ_MSRG01000023.1"/>
</dbReference>
<keyword evidence="12" id="KW-1133">Transmembrane helix</keyword>
<comment type="cofactor">
    <cofactor evidence="8">
        <name>heme</name>
        <dbReference type="ChEBI" id="CHEBI:30413"/>
    </cofactor>
</comment>
<dbReference type="InterPro" id="IPR024168">
    <property type="entry name" value="Catalase_SrpA-type_pred"/>
</dbReference>
<reference evidence="15 16" key="1">
    <citation type="submission" date="2017-03" db="EMBL/GenBank/DDBJ databases">
        <title>Genome analysis of strain PAMC 26510.</title>
        <authorList>
            <person name="Oh H.-M."/>
            <person name="Yang J.-A."/>
        </authorList>
    </citation>
    <scope>NUCLEOTIDE SEQUENCE [LARGE SCALE GENOMIC DNA]</scope>
    <source>
        <strain evidence="15 16">PAMC 26510</strain>
    </source>
</reference>
<dbReference type="EMBL" id="NBTY01000006">
    <property type="protein sequence ID" value="OTP80520.1"/>
    <property type="molecule type" value="Genomic_DNA"/>
</dbReference>
<comment type="function">
    <text evidence="8">Has an organic peroxide-dependent peroxidase activity.</text>
</comment>
<dbReference type="Gene3D" id="1.20.1280.120">
    <property type="match status" value="1"/>
</dbReference>
<evidence type="ECO:0000256" key="10">
    <source>
        <dbReference type="PIRSR" id="PIRSR000296-2"/>
    </source>
</evidence>
<evidence type="ECO:0000256" key="2">
    <source>
        <dbReference type="ARBA" id="ARBA00005329"/>
    </source>
</evidence>
<feature type="binding site" description="axial binding residue" evidence="10">
    <location>
        <position position="329"/>
    </location>
    <ligand>
        <name>heme</name>
        <dbReference type="ChEBI" id="CHEBI:30413"/>
    </ligand>
    <ligandPart>
        <name>Fe</name>
        <dbReference type="ChEBI" id="CHEBI:18248"/>
    </ligandPart>
</feature>
<dbReference type="InterPro" id="IPR020835">
    <property type="entry name" value="Catalase_sf"/>
</dbReference>
<evidence type="ECO:0000256" key="12">
    <source>
        <dbReference type="SAM" id="Phobius"/>
    </source>
</evidence>
<dbReference type="GO" id="GO:0004096">
    <property type="term" value="F:catalase activity"/>
    <property type="evidence" value="ECO:0007669"/>
    <property type="project" value="InterPro"/>
</dbReference>
<dbReference type="Gene3D" id="2.40.180.10">
    <property type="entry name" value="Catalase core domain"/>
    <property type="match status" value="1"/>
</dbReference>
<evidence type="ECO:0000256" key="6">
    <source>
        <dbReference type="ARBA" id="ARBA00023002"/>
    </source>
</evidence>
<feature type="region of interest" description="Disordered" evidence="11">
    <location>
        <begin position="334"/>
        <end position="353"/>
    </location>
</feature>
<keyword evidence="5 8" id="KW-0479">Metal-binding</keyword>
<name>A0A242NBF9_CABSO</name>
<feature type="transmembrane region" description="Helical" evidence="12">
    <location>
        <begin position="12"/>
        <end position="36"/>
    </location>
</feature>
<protein>
    <recommendedName>
        <fullName evidence="8">Catalase-related peroxidase</fullName>
        <ecNumber evidence="8">1.11.1.-</ecNumber>
    </recommendedName>
</protein>
<feature type="domain" description="Catalase core" evidence="13">
    <location>
        <begin position="27"/>
        <end position="352"/>
    </location>
</feature>
<keyword evidence="4 8" id="KW-0349">Heme</keyword>
<evidence type="ECO:0000256" key="11">
    <source>
        <dbReference type="SAM" id="MobiDB-lite"/>
    </source>
</evidence>
<evidence type="ECO:0000313" key="16">
    <source>
        <dbReference type="Proteomes" id="UP000194546"/>
    </source>
</evidence>